<dbReference type="InterPro" id="IPR026341">
    <property type="entry name" value="T9SS_type_B"/>
</dbReference>
<dbReference type="KEGG" id="mgin:FRZ54_08750"/>
<feature type="chain" id="PRO_5022984915" evidence="1">
    <location>
        <begin position="25"/>
        <end position="560"/>
    </location>
</feature>
<dbReference type="Pfam" id="PF19081">
    <property type="entry name" value="Ig_7"/>
    <property type="match status" value="1"/>
</dbReference>
<reference evidence="3 4" key="1">
    <citation type="journal article" date="2017" name="Curr. Microbiol.">
        <title>Mucilaginibacter ginsenosidivorans sp. nov., Isolated from Soil of Ginseng Field.</title>
        <authorList>
            <person name="Kim M.M."/>
            <person name="Siddiqi M.Z."/>
            <person name="Im W.T."/>
        </authorList>
    </citation>
    <scope>NUCLEOTIDE SEQUENCE [LARGE SCALE GENOMIC DNA]</scope>
    <source>
        <strain evidence="3 4">Gsoil 3017</strain>
    </source>
</reference>
<dbReference type="EMBL" id="CP042436">
    <property type="protein sequence ID" value="QEC62670.1"/>
    <property type="molecule type" value="Genomic_DNA"/>
</dbReference>
<dbReference type="Pfam" id="PF13585">
    <property type="entry name" value="CHU_C"/>
    <property type="match status" value="1"/>
</dbReference>
<dbReference type="Proteomes" id="UP000321479">
    <property type="component" value="Chromosome"/>
</dbReference>
<feature type="signal peptide" evidence="1">
    <location>
        <begin position="1"/>
        <end position="24"/>
    </location>
</feature>
<gene>
    <name evidence="3" type="ORF">FRZ54_08750</name>
</gene>
<evidence type="ECO:0000256" key="1">
    <source>
        <dbReference type="SAM" id="SignalP"/>
    </source>
</evidence>
<feature type="domain" description="Ig-like" evidence="2">
    <location>
        <begin position="392"/>
        <end position="469"/>
    </location>
</feature>
<dbReference type="NCBIfam" id="TIGR04131">
    <property type="entry name" value="Bac_Flav_CTERM"/>
    <property type="match status" value="1"/>
</dbReference>
<dbReference type="OrthoDB" id="635358at2"/>
<proteinExistence type="predicted"/>
<keyword evidence="1" id="KW-0732">Signal</keyword>
<evidence type="ECO:0000313" key="3">
    <source>
        <dbReference type="EMBL" id="QEC62670.1"/>
    </source>
</evidence>
<sequence length="560" mass="60751">MLISKHISLRFTATLLLFVSSSFSIPGQHDLPKKITQTVDCPTFDYTSMVVTNADCQEANGSITGIKIISTSTKINYTWYNSAKTIVGHTADLKNIPAGLYYLMISDNSDCVNNITSKKILVANENAISMDESGASTIDASCGNGGAISGISVIGATEYDWYNIATKTIVSASIISPDLLNVQPGEYQLNAHNSTCQSISRIYTISSEVKVPKVIDYSTVDPICPVDNGSISVTLSIQSQQPKLKFYFTDSTGSHLFDGVITGDNPNPVLTATGLYGGIFYLYVQDDNNCSVLLGTYTLTEANVYISQTETEVVNDRCNQHLGYIAPVIKGYKESKGDQYTWTDVNTGQVVGKNKILSKVGAGTYQLKIITVAGCRGKAVFTLNNISPALVPPIAEGTTSCLPSLINITVTNVDTSKLFRLYDSPTSTVPIDSSKTGIFYKQVDQTTDYYVTRVSKDCESDRTKVTETVVVSIKIPNAFTPNSDGVNDTWAINGIDKFPGADLKIFTRYGKLIYHSIDYPVPFDGTHNGSPLPAGAYYYILDVKQPICYGKISGSITIIR</sequence>
<dbReference type="AlphaFoldDB" id="A0A5B8UU74"/>
<dbReference type="InterPro" id="IPR044023">
    <property type="entry name" value="Ig_7"/>
</dbReference>
<organism evidence="3 4">
    <name type="scientific">Mucilaginibacter ginsenosidivorans</name>
    <dbReference type="NCBI Taxonomy" id="398053"/>
    <lineage>
        <taxon>Bacteria</taxon>
        <taxon>Pseudomonadati</taxon>
        <taxon>Bacteroidota</taxon>
        <taxon>Sphingobacteriia</taxon>
        <taxon>Sphingobacteriales</taxon>
        <taxon>Sphingobacteriaceae</taxon>
        <taxon>Mucilaginibacter</taxon>
    </lineage>
</organism>
<protein>
    <submittedName>
        <fullName evidence="3">Gliding motility-associated C-terminal domain-containing protein</fullName>
    </submittedName>
</protein>
<name>A0A5B8UU74_9SPHI</name>
<evidence type="ECO:0000313" key="4">
    <source>
        <dbReference type="Proteomes" id="UP000321479"/>
    </source>
</evidence>
<accession>A0A5B8UU74</accession>
<evidence type="ECO:0000259" key="2">
    <source>
        <dbReference type="Pfam" id="PF19081"/>
    </source>
</evidence>
<keyword evidence="4" id="KW-1185">Reference proteome</keyword>